<dbReference type="Proteomes" id="UP001286174">
    <property type="component" value="Unassembled WGS sequence"/>
</dbReference>
<dbReference type="RefSeq" id="WP_370595610.1">
    <property type="nucleotide sequence ID" value="NZ_JALBUR010000004.1"/>
</dbReference>
<dbReference type="GO" id="GO:0006310">
    <property type="term" value="P:DNA recombination"/>
    <property type="evidence" value="ECO:0007669"/>
    <property type="project" value="UniProtKB-KW"/>
</dbReference>
<protein>
    <submittedName>
        <fullName evidence="2">Uncharacterized protein</fullName>
    </submittedName>
</protein>
<dbReference type="Gene3D" id="1.10.443.10">
    <property type="entry name" value="Intergrase catalytic core"/>
    <property type="match status" value="1"/>
</dbReference>
<dbReference type="InterPro" id="IPR013762">
    <property type="entry name" value="Integrase-like_cat_sf"/>
</dbReference>
<evidence type="ECO:0000313" key="3">
    <source>
        <dbReference type="Proteomes" id="UP001286174"/>
    </source>
</evidence>
<dbReference type="SUPFAM" id="SSF56349">
    <property type="entry name" value="DNA breaking-rejoining enzymes"/>
    <property type="match status" value="1"/>
</dbReference>
<dbReference type="GO" id="GO:0003677">
    <property type="term" value="F:DNA binding"/>
    <property type="evidence" value="ECO:0007669"/>
    <property type="project" value="InterPro"/>
</dbReference>
<dbReference type="GO" id="GO:0015074">
    <property type="term" value="P:DNA integration"/>
    <property type="evidence" value="ECO:0007669"/>
    <property type="project" value="InterPro"/>
</dbReference>
<evidence type="ECO:0000256" key="1">
    <source>
        <dbReference type="ARBA" id="ARBA00023172"/>
    </source>
</evidence>
<proteinExistence type="predicted"/>
<comment type="caution">
    <text evidence="2">The sequence shown here is derived from an EMBL/GenBank/DDBJ whole genome shotgun (WGS) entry which is preliminary data.</text>
</comment>
<keyword evidence="1" id="KW-0233">DNA recombination</keyword>
<dbReference type="InterPro" id="IPR011010">
    <property type="entry name" value="DNA_brk_join_enz"/>
</dbReference>
<name>A0AB35U2K1_9FIRM</name>
<dbReference type="AlphaFoldDB" id="A0AB35U2K1"/>
<reference evidence="2 3" key="1">
    <citation type="submission" date="2022-03" db="EMBL/GenBank/DDBJ databases">
        <title>Novel taxa within the pig intestine.</title>
        <authorList>
            <person name="Wylensek D."/>
            <person name="Bishof K."/>
            <person name="Afrizal A."/>
            <person name="Clavel T."/>
        </authorList>
    </citation>
    <scope>NUCLEOTIDE SEQUENCE [LARGE SCALE GENOMIC DNA]</scope>
    <source>
        <strain evidence="2 3">CLA-KB-P133</strain>
    </source>
</reference>
<gene>
    <name evidence="2" type="ORF">MOZ60_03035</name>
</gene>
<dbReference type="EMBL" id="JALBUR010000004">
    <property type="protein sequence ID" value="MDX8419065.1"/>
    <property type="molecule type" value="Genomic_DNA"/>
</dbReference>
<sequence length="475" mass="54833">MLFFDMKRETLTPKGKMNFIGAVHKYFDSYTQGINQTTRDTYINRYETMIFPYVNTAFPMSEYSEENLEELLSVIGEETNYSRLSINTDIRHLVYDPCEAFFKDLQNLDIDHYRMWGNGYDFEKRKDAKEDVNAAAMLIRRSLSVKEELLVCDALKDPETSQGELIGLTLMFCSAVRNNEACGLNWGGIREMQDHPGCYYMQIYQTTKIASNALKLGGKTYNAPRQIPVIDCLLDLLQKRKSFLTENISFPYTAEDGTVYRSIDEMPVACHGSSYGIRCTSRNLSDASKNLLREKVKMSEKEYAGLSYLLRQENDAEDGLVEKDVTTYLLRRNMATHLYTLGMSMLDSQYIMGHCIENTPLKRVDFADEEYLYRLLKIMNKHPLNQAEDHTYKLNSSLHIDNEPFVNLEISGSADLYIDVRNREKRDTLRIENISDDQTNLDVLEKHSSRTEQSEVNVTDEIRKAYQISEAGTKQ</sequence>
<organism evidence="2 3">
    <name type="scientific">Grylomicrobium aquisgranensis</name>
    <dbReference type="NCBI Taxonomy" id="2926318"/>
    <lineage>
        <taxon>Bacteria</taxon>
        <taxon>Bacillati</taxon>
        <taxon>Bacillota</taxon>
        <taxon>Erysipelotrichia</taxon>
        <taxon>Erysipelotrichales</taxon>
        <taxon>Erysipelotrichaceae</taxon>
        <taxon>Grylomicrobium</taxon>
    </lineage>
</organism>
<evidence type="ECO:0000313" key="2">
    <source>
        <dbReference type="EMBL" id="MDX8419065.1"/>
    </source>
</evidence>
<accession>A0AB35U2K1</accession>
<keyword evidence="3" id="KW-1185">Reference proteome</keyword>